<dbReference type="AlphaFoldDB" id="A0A017STR9"/>
<dbReference type="InterPro" id="IPR050523">
    <property type="entry name" value="AKR_Detox_Biosynth"/>
</dbReference>
<dbReference type="OrthoDB" id="48988at2759"/>
<reference evidence="6" key="1">
    <citation type="journal article" date="2014" name="Nat. Commun.">
        <title>Genomic adaptations of the halophilic Dead Sea filamentous fungus Eurotium rubrum.</title>
        <authorList>
            <person name="Kis-Papo T."/>
            <person name="Weig A.R."/>
            <person name="Riley R."/>
            <person name="Persoh D."/>
            <person name="Salamov A."/>
            <person name="Sun H."/>
            <person name="Lipzen A."/>
            <person name="Wasser S.P."/>
            <person name="Rambold G."/>
            <person name="Grigoriev I.V."/>
            <person name="Nevo E."/>
        </authorList>
    </citation>
    <scope>NUCLEOTIDE SEQUENCE [LARGE SCALE GENOMIC DNA]</scope>
    <source>
        <strain evidence="6">CBS 135680</strain>
    </source>
</reference>
<dbReference type="EMBL" id="KK088411">
    <property type="protein sequence ID" value="EYE99685.1"/>
    <property type="molecule type" value="Genomic_DNA"/>
</dbReference>
<evidence type="ECO:0000259" key="4">
    <source>
        <dbReference type="Pfam" id="PF00248"/>
    </source>
</evidence>
<dbReference type="InterPro" id="IPR023210">
    <property type="entry name" value="NADP_OxRdtase_dom"/>
</dbReference>
<evidence type="ECO:0000313" key="5">
    <source>
        <dbReference type="EMBL" id="EYE99685.1"/>
    </source>
</evidence>
<evidence type="ECO:0000256" key="2">
    <source>
        <dbReference type="ARBA" id="ARBA00023002"/>
    </source>
</evidence>
<dbReference type="Gene3D" id="3.20.20.100">
    <property type="entry name" value="NADP-dependent oxidoreductase domain"/>
    <property type="match status" value="1"/>
</dbReference>
<gene>
    <name evidence="5" type="ORF">EURHEDRAFT_511873</name>
</gene>
<evidence type="ECO:0000256" key="1">
    <source>
        <dbReference type="ARBA" id="ARBA00022857"/>
    </source>
</evidence>
<comment type="similarity">
    <text evidence="3">Belongs to the aldo/keto reductase family. Aldo/keto reductase 2 subfamily.</text>
</comment>
<dbReference type="GO" id="GO:0016491">
    <property type="term" value="F:oxidoreductase activity"/>
    <property type="evidence" value="ECO:0007669"/>
    <property type="project" value="UniProtKB-KW"/>
</dbReference>
<dbReference type="HOGENOM" id="CLU_023205_2_2_1"/>
<dbReference type="RefSeq" id="XP_040643373.1">
    <property type="nucleotide sequence ID" value="XM_040786006.1"/>
</dbReference>
<name>A0A017STR9_ASPRC</name>
<dbReference type="Pfam" id="PF00248">
    <property type="entry name" value="Aldo_ket_red"/>
    <property type="match status" value="1"/>
</dbReference>
<evidence type="ECO:0000313" key="6">
    <source>
        <dbReference type="Proteomes" id="UP000019804"/>
    </source>
</evidence>
<organism evidence="5 6">
    <name type="scientific">Aspergillus ruber (strain CBS 135680)</name>
    <dbReference type="NCBI Taxonomy" id="1388766"/>
    <lineage>
        <taxon>Eukaryota</taxon>
        <taxon>Fungi</taxon>
        <taxon>Dikarya</taxon>
        <taxon>Ascomycota</taxon>
        <taxon>Pezizomycotina</taxon>
        <taxon>Eurotiomycetes</taxon>
        <taxon>Eurotiomycetidae</taxon>
        <taxon>Eurotiales</taxon>
        <taxon>Aspergillaceae</taxon>
        <taxon>Aspergillus</taxon>
        <taxon>Aspergillus subgen. Aspergillus</taxon>
    </lineage>
</organism>
<evidence type="ECO:0000256" key="3">
    <source>
        <dbReference type="ARBA" id="ARBA00038157"/>
    </source>
</evidence>
<feature type="domain" description="NADP-dependent oxidoreductase" evidence="4">
    <location>
        <begin position="30"/>
        <end position="305"/>
    </location>
</feature>
<dbReference type="SUPFAM" id="SSF51430">
    <property type="entry name" value="NAD(P)-linked oxidoreductase"/>
    <property type="match status" value="1"/>
</dbReference>
<protein>
    <submittedName>
        <fullName evidence="5">Norsolorinic acid reductase</fullName>
    </submittedName>
</protein>
<keyword evidence="1" id="KW-0521">NADP</keyword>
<dbReference type="Proteomes" id="UP000019804">
    <property type="component" value="Unassembled WGS sequence"/>
</dbReference>
<keyword evidence="2" id="KW-0560">Oxidoreductase</keyword>
<sequence length="353" mass="39202">MSAFTLAPKPACLPGYHRVLASTAGVKVSPLCLGTMNFGTKWEDFMGECSKLQSFAILDAFYRFGGNFLDTSLGEWMKERSNRDQLVIATKHTTEFRASHHDIEPLQSNFKLQTDYIDLLYVHWWDFTTSIEEVMHGLNALVLSGKVLYLGISDILAWIAVKANDYARANGLRLFSVYQEKWNAGFRDLEREIIPMCRDQGMGIAPWAPLGQGKFKTAEARGTGESGSARASNMSENDIKISEALEEIAKKKNTNLHAIALAYVLHKTPYVFPIVGQRKIEHLEANVDALSVALSDEDLNEIESAIPFGMGSPMNFIFRNGVSNNSAADVFLAQISAHIDAPPHPSPIRPHQL</sequence>
<dbReference type="InterPro" id="IPR036812">
    <property type="entry name" value="NAD(P)_OxRdtase_dom_sf"/>
</dbReference>
<dbReference type="GeneID" id="63701130"/>
<accession>A0A017STR9</accession>
<keyword evidence="6" id="KW-1185">Reference proteome</keyword>
<dbReference type="PANTHER" id="PTHR43364">
    <property type="entry name" value="NADH-SPECIFIC METHYLGLYOXAL REDUCTASE-RELATED"/>
    <property type="match status" value="1"/>
</dbReference>
<dbReference type="PANTHER" id="PTHR43364:SF7">
    <property type="entry name" value="NADP-DEPENDENT OXIDOREDUCTASE DOMAIN-CONTAINING PROTEIN-RELATED"/>
    <property type="match status" value="1"/>
</dbReference>
<dbReference type="STRING" id="1388766.A0A017STR9"/>
<proteinExistence type="inferred from homology"/>